<dbReference type="Gene3D" id="2.130.10.10">
    <property type="entry name" value="YVTN repeat-like/Quinoprotein amine dehydrogenase"/>
    <property type="match status" value="2"/>
</dbReference>
<dbReference type="GO" id="GO:0005634">
    <property type="term" value="C:nucleus"/>
    <property type="evidence" value="ECO:0007669"/>
    <property type="project" value="UniProtKB-SubCell"/>
</dbReference>
<organism evidence="7">
    <name type="scientific">Strongyloides stercoralis</name>
    <name type="common">Threadworm</name>
    <dbReference type="NCBI Taxonomy" id="6248"/>
    <lineage>
        <taxon>Eukaryota</taxon>
        <taxon>Metazoa</taxon>
        <taxon>Ecdysozoa</taxon>
        <taxon>Nematoda</taxon>
        <taxon>Chromadorea</taxon>
        <taxon>Rhabditida</taxon>
        <taxon>Tylenchina</taxon>
        <taxon>Panagrolaimomorpha</taxon>
        <taxon>Strongyloidoidea</taxon>
        <taxon>Strongyloididae</taxon>
        <taxon>Strongyloides</taxon>
    </lineage>
</organism>
<protein>
    <submittedName>
        <fullName evidence="7">CPSF_A domain-containing protein</fullName>
    </submittedName>
    <submittedName>
        <fullName evidence="8">Cleavage/polyadenylation specificity factor A subunit C-terminal domain-containing protein</fullName>
    </submittedName>
</protein>
<feature type="domain" description="RSE1/DDB1/CPSF1 first beta-propeller" evidence="4">
    <location>
        <begin position="19"/>
        <end position="382"/>
    </location>
</feature>
<dbReference type="AlphaFoldDB" id="A0A0K0ECB1"/>
<evidence type="ECO:0000259" key="4">
    <source>
        <dbReference type="Pfam" id="PF10433"/>
    </source>
</evidence>
<evidence type="ECO:0000313" key="6">
    <source>
        <dbReference type="Proteomes" id="UP000035681"/>
    </source>
</evidence>
<keyword evidence="6" id="KW-1185">Reference proteome</keyword>
<dbReference type="InterPro" id="IPR004871">
    <property type="entry name" value="RSE1/DDB1/CPSF1_C"/>
</dbReference>
<feature type="domain" description="RSE1/DDB1/CPSF1 C-terminal" evidence="3">
    <location>
        <begin position="1034"/>
        <end position="1368"/>
    </location>
</feature>
<sequence length="1403" mass="160250">MFYCVDEVTSSTTIKLSTYGKIIPGPGEELITIGGKWLRIFRLNPYQIKKKENQQPKDTELEQIYSLKLLEEPNGLVIVNCQNSEDGTNMVAISFPDYRVTLNKWDTRLNELTAISHHDFAMDISISVSKICHRESQFLAADDAGSMVITNLPDSHLGIVPLGVYCHRKQETISLKHLKIRLKNILGISFTAGYVKPTVLILYDAMKTNIGRAALISDTVALVAVCLDLDTQGHSIIWHTKGLPSDLKTLLPIPDPVGGAILIGVNHILYMNQNCAPQGISLNGCSDDFTKFPVKDFHHLEVDLQAPVATVISCSEVLIGSSNGSLYSIHLTTNETSSVNNIYLLKVCGIPNCSALTSLSPGYVFVGSHVGNHLLLEYTKEKFTFKEAEIFADTCDQIEDTEIDEEIRRVEEFLFERVVPSSEDDSRGLIRVDGLQMRKVDELFNYGPIRSLNIAPPENISEKYKDIANYHTFDVFGIVGHEGDSGILHLQKSFRPIILSEHTFNKSCNLFCSKLTDKNDFNYIVSSKVGELTIHSVEKQMTKLKSLGFDDEEQTIFFTTSHKGKYCIQVTKTKIIISKEGRLLSSVVLNLSSNVVLVKFEEPLIGMVTENGNLYIYRVREQDNSLVVRRRAFSNGSHSLSSVTAFDIIRDKSGIYNRKFTDSLTNTPIKIKKNEKKERDFNIDNATEHALYGVSKSLILNSNGIFCNGYQNKNHQDEEYHRNPKKAIQTSAIDPDKMEVTFCVAVCYFDGSMEIYALPQLCIIFKTNELVFLPPKIWDNSYIKKRIKYQKVRNHNETIDIERENGIQYKMLIKDIMFLACGLNSLIQIMIVRVNNQIGFYEAKLMYNARNDRPAFMFSRLQHHWDVSSVCYENVGDEMKFVCDYKQTFHYLRELGRYKDICMISGEYPALFYYGKHGSVLHHFNVESYIDKCFSINTKTHGSILGYVTETGSLIQAKIDDFIRYDIPYPGKKISKKCTVHHMVPMLLRNLAIMVTSEEIDLDRVWYSVNDEKFCEHVNVQKGFLLPKGPIYRVSFFSMNNWMEIPTTEITFPDHEYVTCCSEVRLQIEENPKTVQSYIAVGTSFNQSEEIQSRGRIILYEIIDVVPDPENPTCTEKLKEAYSKEHKNGVTALTGLNGFLMSGMGTKVFIWQYRDGELHGISFLDRNVYITRLVPFRDLLIVEDICNGLAVMRYQKEYKVLSVVAEEARRFLRLSLASDFIFRDGQMAFLHGDKQGNLTFYTYNGSGGANRNICALTVTSEIYLSSPISAFLNIKCNNHDKFFIEREGYCRQRQSVLYGTLDGDLGFVDTIDEQHYRRLAFLQIVLSRVMPQGCKLNFRISRAVDPIPHKIQSSLRNVLDISFIRQFFFLDFRVQQKIAKRVGRSVWTILDDLLEIDHYFRYH</sequence>
<keyword evidence="2" id="KW-0539">Nucleus</keyword>
<proteinExistence type="predicted"/>
<evidence type="ECO:0000313" key="7">
    <source>
        <dbReference type="WBParaSite" id="SSTP_0000712800.1"/>
    </source>
</evidence>
<name>A0A0K0ECB1_STRER</name>
<dbReference type="InterPro" id="IPR058543">
    <property type="entry name" value="Beta-prop_RSE1/DDB1/CPSF1_2nd"/>
</dbReference>
<evidence type="ECO:0000313" key="8">
    <source>
        <dbReference type="WBParaSite" id="TCONS_00006711.p1"/>
    </source>
</evidence>
<dbReference type="STRING" id="6248.A0A0K0ECB1"/>
<reference evidence="7" key="1">
    <citation type="submission" date="2015-08" db="UniProtKB">
        <authorList>
            <consortium name="WormBaseParasite"/>
        </authorList>
    </citation>
    <scope>IDENTIFICATION</scope>
</reference>
<accession>A0A0K0ECB1</accession>
<dbReference type="PANTHER" id="PTHR10644">
    <property type="entry name" value="DNA REPAIR/RNA PROCESSING CPSF FAMILY"/>
    <property type="match status" value="1"/>
</dbReference>
<evidence type="ECO:0000256" key="1">
    <source>
        <dbReference type="ARBA" id="ARBA00004123"/>
    </source>
</evidence>
<evidence type="ECO:0000259" key="5">
    <source>
        <dbReference type="Pfam" id="PF23726"/>
    </source>
</evidence>
<dbReference type="Pfam" id="PF23726">
    <property type="entry name" value="Beta-prop_RSE1_2nd"/>
    <property type="match status" value="1"/>
</dbReference>
<dbReference type="WBParaSite" id="SSTP_0000712800.1">
    <property type="protein sequence ID" value="SSTP_0000712800.1"/>
    <property type="gene ID" value="SSTP_0000712800"/>
</dbReference>
<evidence type="ECO:0000259" key="3">
    <source>
        <dbReference type="Pfam" id="PF03178"/>
    </source>
</evidence>
<dbReference type="InterPro" id="IPR015943">
    <property type="entry name" value="WD40/YVTN_repeat-like_dom_sf"/>
</dbReference>
<comment type="subcellular location">
    <subcellularLocation>
        <location evidence="1">Nucleus</location>
    </subcellularLocation>
</comment>
<dbReference type="InterPro" id="IPR018846">
    <property type="entry name" value="Beta-prop_RSE1/DDB1/CPSF1_1st"/>
</dbReference>
<dbReference type="Pfam" id="PF03178">
    <property type="entry name" value="CPSF_A"/>
    <property type="match status" value="1"/>
</dbReference>
<dbReference type="WBParaSite" id="TCONS_00006711.p1">
    <property type="protein sequence ID" value="TCONS_00006711.p1"/>
    <property type="gene ID" value="XLOC_004832"/>
</dbReference>
<dbReference type="GO" id="GO:0003676">
    <property type="term" value="F:nucleic acid binding"/>
    <property type="evidence" value="ECO:0007669"/>
    <property type="project" value="InterPro"/>
</dbReference>
<dbReference type="InterPro" id="IPR050358">
    <property type="entry name" value="RSE1/DDB1/CFT1"/>
</dbReference>
<dbReference type="Proteomes" id="UP000035681">
    <property type="component" value="Unplaced"/>
</dbReference>
<feature type="domain" description="RSE1/DDB1/CPSF1 second beta-propeller" evidence="5">
    <location>
        <begin position="519"/>
        <end position="946"/>
    </location>
</feature>
<evidence type="ECO:0000256" key="2">
    <source>
        <dbReference type="ARBA" id="ARBA00023242"/>
    </source>
</evidence>
<dbReference type="Pfam" id="PF10433">
    <property type="entry name" value="Beta-prop_RSE1_1st"/>
    <property type="match status" value="1"/>
</dbReference>